<sequence>MKVSDFNNGSSYNGILPTRPDMSEDKVLIRKYKMYSILFFVLFVLFLITTIVISVILGINIKSEHYLEEELETCIQMRDAFFLKSNNLQTLPPPIT</sequence>
<proteinExistence type="predicted"/>
<dbReference type="Proteomes" id="UP000005237">
    <property type="component" value="Unassembled WGS sequence"/>
</dbReference>
<name>A0A8R1I8I7_CAEJA</name>
<reference evidence="3" key="1">
    <citation type="submission" date="2010-08" db="EMBL/GenBank/DDBJ databases">
        <authorList>
            <consortium name="Caenorhabditis japonica Sequencing Consortium"/>
            <person name="Wilson R.K."/>
        </authorList>
    </citation>
    <scope>NUCLEOTIDE SEQUENCE [LARGE SCALE GENOMIC DNA]</scope>
    <source>
        <strain evidence="3">DF5081</strain>
    </source>
</reference>
<organism evidence="2 3">
    <name type="scientific">Caenorhabditis japonica</name>
    <dbReference type="NCBI Taxonomy" id="281687"/>
    <lineage>
        <taxon>Eukaryota</taxon>
        <taxon>Metazoa</taxon>
        <taxon>Ecdysozoa</taxon>
        <taxon>Nematoda</taxon>
        <taxon>Chromadorea</taxon>
        <taxon>Rhabditida</taxon>
        <taxon>Rhabditina</taxon>
        <taxon>Rhabditomorpha</taxon>
        <taxon>Rhabditoidea</taxon>
        <taxon>Rhabditidae</taxon>
        <taxon>Peloderinae</taxon>
        <taxon>Caenorhabditis</taxon>
    </lineage>
</organism>
<feature type="transmembrane region" description="Helical" evidence="1">
    <location>
        <begin position="37"/>
        <end position="61"/>
    </location>
</feature>
<dbReference type="EnsemblMetazoa" id="CJA17990.1">
    <property type="protein sequence ID" value="CJA17990.1"/>
    <property type="gene ID" value="WBGene00137193"/>
</dbReference>
<dbReference type="AlphaFoldDB" id="A0A8R1I8I7"/>
<accession>A0A8R1I8I7</accession>
<keyword evidence="1" id="KW-1133">Transmembrane helix</keyword>
<keyword evidence="1" id="KW-0812">Transmembrane</keyword>
<keyword evidence="3" id="KW-1185">Reference proteome</keyword>
<keyword evidence="1" id="KW-0472">Membrane</keyword>
<evidence type="ECO:0000256" key="1">
    <source>
        <dbReference type="SAM" id="Phobius"/>
    </source>
</evidence>
<evidence type="ECO:0000313" key="3">
    <source>
        <dbReference type="Proteomes" id="UP000005237"/>
    </source>
</evidence>
<evidence type="ECO:0000313" key="2">
    <source>
        <dbReference type="EnsemblMetazoa" id="CJA17990.1"/>
    </source>
</evidence>
<reference evidence="2" key="2">
    <citation type="submission" date="2022-06" db="UniProtKB">
        <authorList>
            <consortium name="EnsemblMetazoa"/>
        </authorList>
    </citation>
    <scope>IDENTIFICATION</scope>
    <source>
        <strain evidence="2">DF5081</strain>
    </source>
</reference>
<protein>
    <submittedName>
        <fullName evidence="2">Uncharacterized protein</fullName>
    </submittedName>
</protein>